<gene>
    <name evidence="3" type="ORF">WA026_014412</name>
</gene>
<accession>A0AAW1UBI1</accession>
<dbReference type="CDD" id="cd22753">
    <property type="entry name" value="OTU_ALG13-like"/>
    <property type="match status" value="1"/>
</dbReference>
<sequence>MTQKLSKKGRNPGVVDNWLEALGYYRKNVAYDETCLFRAVSEQLFSIQIYHERIRTECIEYARKNVHEFLPLVDSEEELIDHIDKLEKHMVICGDFEVKMISKKYKCDVTVFDATAQQANHVVQKGQSKLILLCLMNEDHYDAVYQREHIVTAGVCQSIIYKLLYENVFKIPNVEDIVHGMLYDKTYITTQAELLLDDKNEENDDTSDRNSDTLPKDNSLLSFNIAPFPFKVAKALDPSIYRNIEYDSWTEVRREMRLGDWYYGDDKLILGTRCVFNDDVNNESYDCYIQDIIKNQNRCVVYITKLAQKRIVNYTDLSPENGAKPWPLPYRFSKNLNISTATTILSLDKIKSHRRKKEKNQSKSESSIHSNNSAVNDNLEHNVTAFVGAPLHMHSPQNVQEEHNDVPTENNHETVSQESSTRYHWEAPYYSYPSMMTPVMPESFSWPPTPVSPGVFSFNVRPVMTPVSTTPNVMHYCDVNPSPVYNYPMEHFHYTYQTWANGEALQTPSSPHAPVLLDHNHNNKELRNCQKAPQEVNSLHGSYQDPVPENRQVLEQQPMVCSPVPRVNHPMGVYSPVLPVPPCTPIIYSPPAEIMVPTTPVPMYTSPIEVPYIVPETYSYPPTPSTAWYPVGVNAQGFIFPTPNIQAVAKPQ</sequence>
<dbReference type="InterPro" id="IPR038765">
    <property type="entry name" value="Papain-like_cys_pep_sf"/>
</dbReference>
<feature type="compositionally biased region" description="Low complexity" evidence="1">
    <location>
        <begin position="363"/>
        <end position="373"/>
    </location>
</feature>
<comment type="caution">
    <text evidence="3">The sequence shown here is derived from an EMBL/GenBank/DDBJ whole genome shotgun (WGS) entry which is preliminary data.</text>
</comment>
<dbReference type="Pfam" id="PF02338">
    <property type="entry name" value="OTU"/>
    <property type="match status" value="1"/>
</dbReference>
<evidence type="ECO:0000313" key="4">
    <source>
        <dbReference type="Proteomes" id="UP001431783"/>
    </source>
</evidence>
<evidence type="ECO:0000256" key="1">
    <source>
        <dbReference type="SAM" id="MobiDB-lite"/>
    </source>
</evidence>
<feature type="region of interest" description="Disordered" evidence="1">
    <location>
        <begin position="401"/>
        <end position="420"/>
    </location>
</feature>
<feature type="domain" description="OTU" evidence="2">
    <location>
        <begin position="24"/>
        <end position="147"/>
    </location>
</feature>
<dbReference type="InterPro" id="IPR050704">
    <property type="entry name" value="Peptidase_C85-like"/>
</dbReference>
<dbReference type="GO" id="GO:0016579">
    <property type="term" value="P:protein deubiquitination"/>
    <property type="evidence" value="ECO:0007669"/>
    <property type="project" value="TreeGrafter"/>
</dbReference>
<dbReference type="EMBL" id="JARQZJ010000067">
    <property type="protein sequence ID" value="KAK9881067.1"/>
    <property type="molecule type" value="Genomic_DNA"/>
</dbReference>
<evidence type="ECO:0000313" key="3">
    <source>
        <dbReference type="EMBL" id="KAK9881067.1"/>
    </source>
</evidence>
<dbReference type="InterPro" id="IPR003323">
    <property type="entry name" value="OTU_dom"/>
</dbReference>
<protein>
    <recommendedName>
        <fullName evidence="2">OTU domain-containing protein</fullName>
    </recommendedName>
</protein>
<dbReference type="PROSITE" id="PS50802">
    <property type="entry name" value="OTU"/>
    <property type="match status" value="1"/>
</dbReference>
<dbReference type="InterPro" id="IPR049769">
    <property type="entry name" value="OTU_OTU"/>
</dbReference>
<name>A0AAW1UBI1_9CUCU</name>
<reference evidence="3 4" key="1">
    <citation type="submission" date="2023-03" db="EMBL/GenBank/DDBJ databases">
        <title>Genome insight into feeding habits of ladybird beetles.</title>
        <authorList>
            <person name="Li H.-S."/>
            <person name="Huang Y.-H."/>
            <person name="Pang H."/>
        </authorList>
    </citation>
    <scope>NUCLEOTIDE SEQUENCE [LARGE SCALE GENOMIC DNA]</scope>
    <source>
        <strain evidence="3">SYSU_2023b</strain>
        <tissue evidence="3">Whole body</tissue>
    </source>
</reference>
<feature type="compositionally biased region" description="Basic and acidic residues" evidence="1">
    <location>
        <begin position="401"/>
        <end position="412"/>
    </location>
</feature>
<dbReference type="AlphaFoldDB" id="A0AAW1UBI1"/>
<dbReference type="PANTHER" id="PTHR12419:SF10">
    <property type="entry name" value="DEUBIQUITINASE OTUD6B"/>
    <property type="match status" value="1"/>
</dbReference>
<keyword evidence="4" id="KW-1185">Reference proteome</keyword>
<dbReference type="PANTHER" id="PTHR12419">
    <property type="entry name" value="OTU DOMAIN CONTAINING PROTEIN"/>
    <property type="match status" value="1"/>
</dbReference>
<dbReference type="Proteomes" id="UP001431783">
    <property type="component" value="Unassembled WGS sequence"/>
</dbReference>
<feature type="region of interest" description="Disordered" evidence="1">
    <location>
        <begin position="349"/>
        <end position="375"/>
    </location>
</feature>
<proteinExistence type="predicted"/>
<evidence type="ECO:0000259" key="2">
    <source>
        <dbReference type="PROSITE" id="PS50802"/>
    </source>
</evidence>
<dbReference type="SUPFAM" id="SSF54001">
    <property type="entry name" value="Cysteine proteinases"/>
    <property type="match status" value="1"/>
</dbReference>
<dbReference type="GO" id="GO:0004843">
    <property type="term" value="F:cysteine-type deubiquitinase activity"/>
    <property type="evidence" value="ECO:0007669"/>
    <property type="project" value="TreeGrafter"/>
</dbReference>
<dbReference type="Gene3D" id="3.90.70.80">
    <property type="match status" value="1"/>
</dbReference>
<organism evidence="3 4">
    <name type="scientific">Henosepilachna vigintioctopunctata</name>
    <dbReference type="NCBI Taxonomy" id="420089"/>
    <lineage>
        <taxon>Eukaryota</taxon>
        <taxon>Metazoa</taxon>
        <taxon>Ecdysozoa</taxon>
        <taxon>Arthropoda</taxon>
        <taxon>Hexapoda</taxon>
        <taxon>Insecta</taxon>
        <taxon>Pterygota</taxon>
        <taxon>Neoptera</taxon>
        <taxon>Endopterygota</taxon>
        <taxon>Coleoptera</taxon>
        <taxon>Polyphaga</taxon>
        <taxon>Cucujiformia</taxon>
        <taxon>Coccinelloidea</taxon>
        <taxon>Coccinellidae</taxon>
        <taxon>Epilachninae</taxon>
        <taxon>Epilachnini</taxon>
        <taxon>Henosepilachna</taxon>
    </lineage>
</organism>